<evidence type="ECO:0000256" key="1">
    <source>
        <dbReference type="PROSITE-ProRule" id="PRU00339"/>
    </source>
</evidence>
<keyword evidence="1" id="KW-0802">TPR repeat</keyword>
<dbReference type="KEGG" id="nmf:NMS_1271"/>
<proteinExistence type="predicted"/>
<feature type="repeat" description="TPR" evidence="1">
    <location>
        <begin position="123"/>
        <end position="156"/>
    </location>
</feature>
<keyword evidence="4" id="KW-1185">Reference proteome</keyword>
<evidence type="ECO:0000313" key="4">
    <source>
        <dbReference type="Proteomes" id="UP000031760"/>
    </source>
</evidence>
<dbReference type="Gene3D" id="1.25.40.10">
    <property type="entry name" value="Tetratricopeptide repeat domain"/>
    <property type="match status" value="2"/>
</dbReference>
<dbReference type="Proteomes" id="UP000031760">
    <property type="component" value="Chromosome"/>
</dbReference>
<organism evidence="3 4">
    <name type="scientific">Nonlabens marinus S1-08</name>
    <dbReference type="NCBI Taxonomy" id="1454201"/>
    <lineage>
        <taxon>Bacteria</taxon>
        <taxon>Pseudomonadati</taxon>
        <taxon>Bacteroidota</taxon>
        <taxon>Flavobacteriia</taxon>
        <taxon>Flavobacteriales</taxon>
        <taxon>Flavobacteriaceae</taxon>
        <taxon>Nonlabens</taxon>
    </lineage>
</organism>
<dbReference type="InterPro" id="IPR019734">
    <property type="entry name" value="TPR_rpt"/>
</dbReference>
<keyword evidence="2" id="KW-0732">Signal</keyword>
<dbReference type="Pfam" id="PF13432">
    <property type="entry name" value="TPR_16"/>
    <property type="match status" value="1"/>
</dbReference>
<accession>W8VQW0</accession>
<reference evidence="3 4" key="1">
    <citation type="journal article" date="2014" name="Proc. Natl. Acad. Sci. U.S.A.">
        <title>Functional characterization of flavobacteria rhodopsins reveals a unique class of light-driven chloride pump in bacteria.</title>
        <authorList>
            <person name="Yoshizawa S."/>
            <person name="Kumagai Y."/>
            <person name="Kim H."/>
            <person name="Ogura Y."/>
            <person name="Hayashi T."/>
            <person name="Iwasaki W."/>
            <person name="DeLong E.F."/>
            <person name="Kogure K."/>
        </authorList>
    </citation>
    <scope>NUCLEOTIDE SEQUENCE [LARGE SCALE GENOMIC DNA]</scope>
    <source>
        <strain evidence="3 4">S1-08</strain>
    </source>
</reference>
<dbReference type="SUPFAM" id="SSF48452">
    <property type="entry name" value="TPR-like"/>
    <property type="match status" value="2"/>
</dbReference>
<gene>
    <name evidence="3" type="ORF">NMS_1271</name>
</gene>
<dbReference type="InterPro" id="IPR039340">
    <property type="entry name" value="Tfc4/TFIIIC-102/Sfc4"/>
</dbReference>
<dbReference type="PANTHER" id="PTHR23082">
    <property type="entry name" value="TRANSCRIPTION INITIATION FACTOR IIIC TFIIIC , POLYPEPTIDE 3-RELATED"/>
    <property type="match status" value="1"/>
</dbReference>
<sequence>MPKMKQKNHKILFAVLIFTSNLIAYAQIQVGDSLMEVGDYKGAIEMYSSLEDSSGHVRFKMARAYTATGNTGKAIKAYQQGLKVEATGARPRYELGRLYLSNNQPIQALLIFRKLREEFPENATYAFYYGQGLEKIKAEDQAMDVYENVLALDPDYRNARMELVVLLIKKRETAQAIKLAKEELQKNPEDIKFNSLIAQAYFQAKIYSKTIEHLEKLFELGNDTDYNRRTLGMAYFEDTQWEKAIENFDVFLKQYDDKDAALYFAKSRAHLKLREYDKSQDAIEYAIMLRRPVLHLEYLQLSAIMAAQEDYKGTFDAMKLAYEENGEDPIIAYQLAVAADRYFEDKKTILTYYERYLNKFGSDNTYGDYASARASDLKKELFMSPDN</sequence>
<dbReference type="InterPro" id="IPR011990">
    <property type="entry name" value="TPR-like_helical_dom_sf"/>
</dbReference>
<dbReference type="Pfam" id="PF14559">
    <property type="entry name" value="TPR_19"/>
    <property type="match status" value="1"/>
</dbReference>
<name>W8VQW0_9FLAO</name>
<dbReference type="PANTHER" id="PTHR23082:SF0">
    <property type="entry name" value="GENERAL TRANSCRIPTION FACTOR 3C POLYPEPTIDE 3"/>
    <property type="match status" value="1"/>
</dbReference>
<dbReference type="STRING" id="1454201.NMS_1271"/>
<dbReference type="HOGENOM" id="CLU_054749_0_0_10"/>
<evidence type="ECO:0000256" key="2">
    <source>
        <dbReference type="SAM" id="SignalP"/>
    </source>
</evidence>
<dbReference type="Pfam" id="PF13174">
    <property type="entry name" value="TPR_6"/>
    <property type="match status" value="1"/>
</dbReference>
<feature type="signal peptide" evidence="2">
    <location>
        <begin position="1"/>
        <end position="26"/>
    </location>
</feature>
<feature type="chain" id="PRO_5004913932" evidence="2">
    <location>
        <begin position="27"/>
        <end position="387"/>
    </location>
</feature>
<dbReference type="GO" id="GO:0000127">
    <property type="term" value="C:transcription factor TFIIIC complex"/>
    <property type="evidence" value="ECO:0007669"/>
    <property type="project" value="TreeGrafter"/>
</dbReference>
<dbReference type="PROSITE" id="PS50005">
    <property type="entry name" value="TPR"/>
    <property type="match status" value="1"/>
</dbReference>
<dbReference type="SMART" id="SM00028">
    <property type="entry name" value="TPR"/>
    <property type="match status" value="5"/>
</dbReference>
<protein>
    <submittedName>
        <fullName evidence="3">TPR domain protein</fullName>
    </submittedName>
</protein>
<evidence type="ECO:0000313" key="3">
    <source>
        <dbReference type="EMBL" id="BAO55280.1"/>
    </source>
</evidence>
<dbReference type="GO" id="GO:0006383">
    <property type="term" value="P:transcription by RNA polymerase III"/>
    <property type="evidence" value="ECO:0007669"/>
    <property type="project" value="InterPro"/>
</dbReference>
<dbReference type="EMBL" id="AP014548">
    <property type="protein sequence ID" value="BAO55280.1"/>
    <property type="molecule type" value="Genomic_DNA"/>
</dbReference>
<dbReference type="AlphaFoldDB" id="W8VQW0"/>